<comment type="caution">
    <text evidence="2">The sequence shown here is derived from an EMBL/GenBank/DDBJ whole genome shotgun (WGS) entry which is preliminary data.</text>
</comment>
<evidence type="ECO:0000313" key="3">
    <source>
        <dbReference type="Proteomes" id="UP001595453"/>
    </source>
</evidence>
<accession>A0ABV7CNH7</accession>
<dbReference type="SUPFAM" id="SSF109604">
    <property type="entry name" value="HD-domain/PDEase-like"/>
    <property type="match status" value="1"/>
</dbReference>
<protein>
    <submittedName>
        <fullName evidence="2">HDOD domain-containing protein</fullName>
    </submittedName>
</protein>
<dbReference type="Gene3D" id="1.10.3210.10">
    <property type="entry name" value="Hypothetical protein af1432"/>
    <property type="match status" value="1"/>
</dbReference>
<dbReference type="RefSeq" id="WP_377126801.1">
    <property type="nucleotide sequence ID" value="NZ_JBHRSD010000031.1"/>
</dbReference>
<name>A0ABV7CNH7_9GAMM</name>
<proteinExistence type="predicted"/>
<sequence length="390" mass="44383">MTDDIRQARMAQALAQRAHDLLISHSFAQQQIGYIHTFDLNFGEDVPQRTLLEVEIAASAKRQQQNTSHLKYIAKASSHLHQVIENVINKKREDLDNLYQEVVGIQDTVPTILDILAVKSASVSRLEPLVNDLPWLGRDLVSLVNLPQYRKQRGTSTAVKVDTPALALRYLGLENLQLVIPTFAMRHWMPHATEPFPLLKRKLRDLSMSTAIAARELAELQGVHPQQAFTLGMLLDLGKIAATRLYLRTFEAVWQNKVQIARDNNKKDLHTALLGLQPDALYLRNLLMYDSMQLSKQLIEKMGFRYLPFSAVMEQFALHYLPNSEPLADPLPLTQVLKQAQGYAQYLVLKENNLIEPDEVKIWFDYLDIGPDALDKLAKCSYQTLQLTIN</sequence>
<evidence type="ECO:0000259" key="1">
    <source>
        <dbReference type="PROSITE" id="PS51833"/>
    </source>
</evidence>
<dbReference type="InterPro" id="IPR013976">
    <property type="entry name" value="HDOD"/>
</dbReference>
<dbReference type="Pfam" id="PF08668">
    <property type="entry name" value="HDOD"/>
    <property type="match status" value="1"/>
</dbReference>
<evidence type="ECO:0000313" key="2">
    <source>
        <dbReference type="EMBL" id="MFC3034116.1"/>
    </source>
</evidence>
<reference evidence="3" key="1">
    <citation type="journal article" date="2019" name="Int. J. Syst. Evol. Microbiol.">
        <title>The Global Catalogue of Microorganisms (GCM) 10K type strain sequencing project: providing services to taxonomists for standard genome sequencing and annotation.</title>
        <authorList>
            <consortium name="The Broad Institute Genomics Platform"/>
            <consortium name="The Broad Institute Genome Sequencing Center for Infectious Disease"/>
            <person name="Wu L."/>
            <person name="Ma J."/>
        </authorList>
    </citation>
    <scope>NUCLEOTIDE SEQUENCE [LARGE SCALE GENOMIC DNA]</scope>
    <source>
        <strain evidence="3">KCTC 42730</strain>
    </source>
</reference>
<dbReference type="PROSITE" id="PS51833">
    <property type="entry name" value="HDOD"/>
    <property type="match status" value="1"/>
</dbReference>
<dbReference type="Proteomes" id="UP001595453">
    <property type="component" value="Unassembled WGS sequence"/>
</dbReference>
<feature type="domain" description="HDOD" evidence="1">
    <location>
        <begin position="102"/>
        <end position="308"/>
    </location>
</feature>
<organism evidence="2 3">
    <name type="scientific">Pseudoalteromonas fenneropenaei</name>
    <dbReference type="NCBI Taxonomy" id="1737459"/>
    <lineage>
        <taxon>Bacteria</taxon>
        <taxon>Pseudomonadati</taxon>
        <taxon>Pseudomonadota</taxon>
        <taxon>Gammaproteobacteria</taxon>
        <taxon>Alteromonadales</taxon>
        <taxon>Pseudoalteromonadaceae</taxon>
        <taxon>Pseudoalteromonas</taxon>
    </lineage>
</organism>
<keyword evidence="3" id="KW-1185">Reference proteome</keyword>
<gene>
    <name evidence="2" type="ORF">ACFOEE_16545</name>
</gene>
<dbReference type="EMBL" id="JBHRSD010000031">
    <property type="protein sequence ID" value="MFC3034116.1"/>
    <property type="molecule type" value="Genomic_DNA"/>
</dbReference>